<feature type="domain" description="Amidohydrolase-related" evidence="1">
    <location>
        <begin position="54"/>
        <end position="375"/>
    </location>
</feature>
<dbReference type="STRING" id="679936.Sulac_2707"/>
<accession>G8TXW3</accession>
<proteinExistence type="predicted"/>
<reference evidence="2 3" key="2">
    <citation type="journal article" date="2012" name="Stand. Genomic Sci.">
        <title>Complete genome sequence of the moderately thermophilic mineral-sulfide-oxidizing firmicute Sulfobacillus acidophilus type strain (NAL(T)).</title>
        <authorList>
            <person name="Anderson I."/>
            <person name="Chertkov O."/>
            <person name="Chen A."/>
            <person name="Saunders E."/>
            <person name="Lapidus A."/>
            <person name="Nolan M."/>
            <person name="Lucas S."/>
            <person name="Hammon N."/>
            <person name="Deshpande S."/>
            <person name="Cheng J.F."/>
            <person name="Han C."/>
            <person name="Tapia R."/>
            <person name="Goodwin L.A."/>
            <person name="Pitluck S."/>
            <person name="Liolios K."/>
            <person name="Pagani I."/>
            <person name="Ivanova N."/>
            <person name="Mikhailova N."/>
            <person name="Pati A."/>
            <person name="Palaniappan K."/>
            <person name="Land M."/>
            <person name="Pan C."/>
            <person name="Rohde M."/>
            <person name="Pukall R."/>
            <person name="Goker M."/>
            <person name="Detter J.C."/>
            <person name="Woyke T."/>
            <person name="Bristow J."/>
            <person name="Eisen J.A."/>
            <person name="Markowitz V."/>
            <person name="Hugenholtz P."/>
            <person name="Kyrpides N.C."/>
            <person name="Klenk H.P."/>
            <person name="Mavromatis K."/>
        </authorList>
    </citation>
    <scope>NUCLEOTIDE SEQUENCE [LARGE SCALE GENOMIC DNA]</scope>
    <source>
        <strain evidence="3">ATCC 700253 / DSM 10332 / NAL</strain>
    </source>
</reference>
<evidence type="ECO:0000259" key="1">
    <source>
        <dbReference type="Pfam" id="PF01979"/>
    </source>
</evidence>
<dbReference type="HOGENOM" id="CLU_046987_0_0_9"/>
<name>G8TXW3_SULAD</name>
<dbReference type="InterPro" id="IPR006680">
    <property type="entry name" value="Amidohydro-rel"/>
</dbReference>
<keyword evidence="3" id="KW-1185">Reference proteome</keyword>
<dbReference type="InterPro" id="IPR032466">
    <property type="entry name" value="Metal_Hydrolase"/>
</dbReference>
<sequence length="382" mass="40784">MWALVNARLWDGQGVSYERGGLLVDDDGRIQAVEGHYQPPAGVPAIDARGAWCLPGLIDAHSHLGITTSGEGPAHQDVNEPTDAVTADLRAIDGVNPRDPAIGEALAAGVTAAFITIGSANVIGGIGSVLHLAGETVESMLMVQAAGMKAALGENPIRIHGGQKRRPASRPGVAAVLREWLERARRYQNDPPLDWKQYDPKLEALGLVIRRDIPLRIHAHRADDILTALRVVAPYKVRTVIDHGTEAHLIIDELKRADVPVVTGPSFAARSKAELRQKGFWTPVALARAGILTAIASDHPVVPAEYLALYAGLAVREGMDPDQALAAVTGNPAKILGIADRVGSLQVGREADIVLWSDNPLTHLTAKAHTVWIAGRPVWERG</sequence>
<dbReference type="Pfam" id="PF01979">
    <property type="entry name" value="Amidohydro_1"/>
    <property type="match status" value="1"/>
</dbReference>
<dbReference type="AlphaFoldDB" id="G8TXW3"/>
<gene>
    <name evidence="2" type="ordered locus">Sulac_2707</name>
</gene>
<evidence type="ECO:0000313" key="2">
    <source>
        <dbReference type="EMBL" id="AEW06169.1"/>
    </source>
</evidence>
<dbReference type="GO" id="GO:0016810">
    <property type="term" value="F:hydrolase activity, acting on carbon-nitrogen (but not peptide) bonds"/>
    <property type="evidence" value="ECO:0007669"/>
    <property type="project" value="InterPro"/>
</dbReference>
<dbReference type="Gene3D" id="3.20.20.140">
    <property type="entry name" value="Metal-dependent hydrolases"/>
    <property type="match status" value="1"/>
</dbReference>
<dbReference type="InterPro" id="IPR011059">
    <property type="entry name" value="Metal-dep_hydrolase_composite"/>
</dbReference>
<dbReference type="Proteomes" id="UP000005439">
    <property type="component" value="Chromosome"/>
</dbReference>
<organism evidence="2 3">
    <name type="scientific">Sulfobacillus acidophilus (strain ATCC 700253 / DSM 10332 / NAL)</name>
    <dbReference type="NCBI Taxonomy" id="679936"/>
    <lineage>
        <taxon>Bacteria</taxon>
        <taxon>Bacillati</taxon>
        <taxon>Bacillota</taxon>
        <taxon>Clostridia</taxon>
        <taxon>Eubacteriales</taxon>
        <taxon>Clostridiales Family XVII. Incertae Sedis</taxon>
        <taxon>Sulfobacillus</taxon>
    </lineage>
</organism>
<dbReference type="SUPFAM" id="SSF51338">
    <property type="entry name" value="Composite domain of metallo-dependent hydrolases"/>
    <property type="match status" value="1"/>
</dbReference>
<dbReference type="KEGG" id="sap:Sulac_2707"/>
<dbReference type="InterPro" id="IPR051781">
    <property type="entry name" value="Metallo-dep_Hydrolase"/>
</dbReference>
<dbReference type="SUPFAM" id="SSF51556">
    <property type="entry name" value="Metallo-dependent hydrolases"/>
    <property type="match status" value="1"/>
</dbReference>
<evidence type="ECO:0000313" key="3">
    <source>
        <dbReference type="Proteomes" id="UP000005439"/>
    </source>
</evidence>
<protein>
    <submittedName>
        <fullName evidence="2">Amidohydrolase</fullName>
    </submittedName>
</protein>
<dbReference type="EMBL" id="CP003179">
    <property type="protein sequence ID" value="AEW06169.1"/>
    <property type="molecule type" value="Genomic_DNA"/>
</dbReference>
<dbReference type="PATRIC" id="fig|679936.5.peg.2801"/>
<dbReference type="PANTHER" id="PTHR43135:SF3">
    <property type="entry name" value="ALPHA-D-RIBOSE 1-METHYLPHOSPHONATE 5-TRIPHOSPHATE DIPHOSPHATASE"/>
    <property type="match status" value="1"/>
</dbReference>
<dbReference type="CDD" id="cd01309">
    <property type="entry name" value="Met_dep_hydrolase_C"/>
    <property type="match status" value="1"/>
</dbReference>
<dbReference type="PANTHER" id="PTHR43135">
    <property type="entry name" value="ALPHA-D-RIBOSE 1-METHYLPHOSPHONATE 5-TRIPHOSPHATE DIPHOSPHATASE"/>
    <property type="match status" value="1"/>
</dbReference>
<reference evidence="3" key="1">
    <citation type="submission" date="2011-12" db="EMBL/GenBank/DDBJ databases">
        <title>The complete genome of chromosome of Sulfobacillus acidophilus DSM 10332.</title>
        <authorList>
            <person name="Lucas S."/>
            <person name="Han J."/>
            <person name="Lapidus A."/>
            <person name="Bruce D."/>
            <person name="Goodwin L."/>
            <person name="Pitluck S."/>
            <person name="Peters L."/>
            <person name="Kyrpides N."/>
            <person name="Mavromatis K."/>
            <person name="Ivanova N."/>
            <person name="Mikhailova N."/>
            <person name="Chertkov O."/>
            <person name="Saunders E."/>
            <person name="Detter J.C."/>
            <person name="Tapia R."/>
            <person name="Han C."/>
            <person name="Land M."/>
            <person name="Hauser L."/>
            <person name="Markowitz V."/>
            <person name="Cheng J.-F."/>
            <person name="Hugenholtz P."/>
            <person name="Woyke T."/>
            <person name="Wu D."/>
            <person name="Pukall R."/>
            <person name="Gehrich-Schroeter G."/>
            <person name="Schneider S."/>
            <person name="Klenk H.-P."/>
            <person name="Eisen J.A."/>
        </authorList>
    </citation>
    <scope>NUCLEOTIDE SEQUENCE [LARGE SCALE GENOMIC DNA]</scope>
    <source>
        <strain evidence="3">ATCC 700253 / DSM 10332 / NAL</strain>
    </source>
</reference>